<feature type="transmembrane region" description="Helical" evidence="7">
    <location>
        <begin position="1339"/>
        <end position="1359"/>
    </location>
</feature>
<feature type="region of interest" description="Disordered" evidence="6">
    <location>
        <begin position="476"/>
        <end position="498"/>
    </location>
</feature>
<evidence type="ECO:0008006" key="10">
    <source>
        <dbReference type="Google" id="ProtNLM"/>
    </source>
</evidence>
<evidence type="ECO:0000256" key="7">
    <source>
        <dbReference type="SAM" id="Phobius"/>
    </source>
</evidence>
<evidence type="ECO:0000313" key="9">
    <source>
        <dbReference type="Proteomes" id="UP000655225"/>
    </source>
</evidence>
<feature type="compositionally biased region" description="Basic residues" evidence="6">
    <location>
        <begin position="482"/>
        <end position="498"/>
    </location>
</feature>
<dbReference type="Proteomes" id="UP000655225">
    <property type="component" value="Unassembled WGS sequence"/>
</dbReference>
<sequence>MDLRQKKLAIESKLFDLHEIVHQGASFLKITERGWKGGANTLWLPAAAIGWLKQTSGECIEGKQGYMFWKFRGHNGDILGEKKANSRGEYLVLMSIPRSGRGGRIIIPKGPRAAGWKAIQKSARGVWAKGLSAPSHNSQRPEYMFPSKVVSWSGTRPGIRCPVGHQGGEKRVIVDYDVGSFNRWAEAVVCSIGGQSRIDDWEAVSRVIGKLLPKEKCITILPFEARRAIFHTTNPSHMKSLCDNRKHWLCSESFVGFHRWWPASNSLSFTGLSKSRWIAVKGLPFHLWVPIIFSKIGEACGGLEEIHPSTKDMSDLSFAKLQVRGGLQLTPRIIDLTFHSTSYPLEISDWEDELCDNCRRWPDSMEVRYCRSWVVVEAVPEVVGQPRGNIAVGKPTQPYNPFSNSKLGQGSGGSLKFVVGEKQKGQKEGMVIEETTGLDGGLRSYGSRHAQAINISTSKGVAVDGISIDAWDSQQMREGLRKNRKKSRNKDKNKKRTIRRRKLRTVWKLKLPVLPRDLPVSTTISKAVFVVGDQPKNTSIAESQVNDDPVISPNLNTINGVLMVSSDHPNPSTGNHSNPPVLGPYPFVQVVSSPFDVGPGRVSQGPTGLISTEHLGGLEASHAAHGPYFNLGLDTRYQSIERNLPLIPQFWSLESQLVPSTGMRFTEASVEEARKTRDLRGDILSDPKAGEGGQVFRENSEGLAGEQGLEPEPCTASSKEGDLSFQDLDPGDQGEVREENIVEEQVADMISSTHKENQVCNAMVEYQGASPRALSGNTKIGAVDQEQISAESGQEGSSPNLILPGNQACEAMLDHQGVSVRAVSTKIKQGAEFQENISVISGQGEPSQHLVQLDQGVRKQELDHAGASGNPSVQPACFEEAKAGSGAQIGGNIGVEGASIHTSPLSASQGQDGDNLLIQLPVQGTYQLSLSTTRTILINGEDGAGSRDPVDLSHNFIHLPSAGVKLIPRPDEDMVGTSALGSPVSHRVPSQNWLSPRSVSRDQTTGNRVEGIRAVGLELDRRAVGSESVPQWVLDHIAEFAKFLGLSFEGRESEVLDLFRSLEPQGGPSRGNHPQGSQGGQNKKLTNELRRLSSSMAFSPSRGPVRGSGHRDAFRSMKIDKHAPRCSRCSKLGFSDAKDIIVGPSIRYQEMQRFEEVKLLKRTEEKETLQINKPNTPEYLKNSSYSIPLLSSESRRKMEQPDGIGIKIYNAAPDEASPYPSSPHPGPETGRKRRAMAKGVQKTISKTSMLVNFLPTGTLLTFEMLLPSVSGDGECSPVSTMMIHALMGLCTLSCFFFHFTDSFRGPDGKIYYGFVTPKGLAVFKPGLGLEVPKDDRFKVGFTDFVHAIMSVMVFVAIAFSDHRVTNCLFPGHIKDMDEVMESFPLMVGVICSSLFLVFPTTRFGIGCMTS</sequence>
<keyword evidence="4 7" id="KW-1133">Transmembrane helix</keyword>
<dbReference type="EMBL" id="JABCRI010000018">
    <property type="protein sequence ID" value="KAF8390194.1"/>
    <property type="molecule type" value="Genomic_DNA"/>
</dbReference>
<feature type="region of interest" description="Disordered" evidence="6">
    <location>
        <begin position="676"/>
        <end position="695"/>
    </location>
</feature>
<organism evidence="8 9">
    <name type="scientific">Tetracentron sinense</name>
    <name type="common">Spur-leaf</name>
    <dbReference type="NCBI Taxonomy" id="13715"/>
    <lineage>
        <taxon>Eukaryota</taxon>
        <taxon>Viridiplantae</taxon>
        <taxon>Streptophyta</taxon>
        <taxon>Embryophyta</taxon>
        <taxon>Tracheophyta</taxon>
        <taxon>Spermatophyta</taxon>
        <taxon>Magnoliopsida</taxon>
        <taxon>Trochodendrales</taxon>
        <taxon>Trochodendraceae</taxon>
        <taxon>Tetracentron</taxon>
    </lineage>
</organism>
<dbReference type="GO" id="GO:0016020">
    <property type="term" value="C:membrane"/>
    <property type="evidence" value="ECO:0007669"/>
    <property type="project" value="UniProtKB-SubCell"/>
</dbReference>
<comment type="similarity">
    <text evidence="2">Belongs to the plant DMP1 protein family.</text>
</comment>
<feature type="region of interest" description="Disordered" evidence="6">
    <location>
        <begin position="1213"/>
        <end position="1234"/>
    </location>
</feature>
<protein>
    <recommendedName>
        <fullName evidence="10">DUF4283 domain-containing protein</fullName>
    </recommendedName>
</protein>
<comment type="caution">
    <text evidence="8">The sequence shown here is derived from an EMBL/GenBank/DDBJ whole genome shotgun (WGS) entry which is preliminary data.</text>
</comment>
<feature type="region of interest" description="Disordered" evidence="6">
    <location>
        <begin position="979"/>
        <end position="1005"/>
    </location>
</feature>
<proteinExistence type="inferred from homology"/>
<keyword evidence="3 7" id="KW-0812">Transmembrane</keyword>
<dbReference type="Pfam" id="PF05078">
    <property type="entry name" value="DUF679"/>
    <property type="match status" value="1"/>
</dbReference>
<evidence type="ECO:0000256" key="3">
    <source>
        <dbReference type="ARBA" id="ARBA00022692"/>
    </source>
</evidence>
<evidence type="ECO:0000256" key="6">
    <source>
        <dbReference type="SAM" id="MobiDB-lite"/>
    </source>
</evidence>
<keyword evidence="9" id="KW-1185">Reference proteome</keyword>
<evidence type="ECO:0000256" key="2">
    <source>
        <dbReference type="ARBA" id="ARBA00008707"/>
    </source>
</evidence>
<evidence type="ECO:0000256" key="4">
    <source>
        <dbReference type="ARBA" id="ARBA00022989"/>
    </source>
</evidence>
<comment type="subcellular location">
    <subcellularLocation>
        <location evidence="1">Membrane</location>
        <topology evidence="1">Multi-pass membrane protein</topology>
    </subcellularLocation>
</comment>
<feature type="transmembrane region" description="Helical" evidence="7">
    <location>
        <begin position="1281"/>
        <end position="1299"/>
    </location>
</feature>
<feature type="transmembrane region" description="Helical" evidence="7">
    <location>
        <begin position="1379"/>
        <end position="1398"/>
    </location>
</feature>
<dbReference type="PANTHER" id="PTHR31621">
    <property type="entry name" value="PROTEIN DMP3"/>
    <property type="match status" value="1"/>
</dbReference>
<dbReference type="OrthoDB" id="762629at2759"/>
<dbReference type="InterPro" id="IPR007770">
    <property type="entry name" value="DMP"/>
</dbReference>
<gene>
    <name evidence="8" type="ORF">HHK36_024716</name>
</gene>
<dbReference type="GO" id="GO:0010256">
    <property type="term" value="P:endomembrane system organization"/>
    <property type="evidence" value="ECO:0007669"/>
    <property type="project" value="TreeGrafter"/>
</dbReference>
<feature type="region of interest" description="Disordered" evidence="6">
    <location>
        <begin position="701"/>
        <end position="734"/>
    </location>
</feature>
<evidence type="ECO:0000313" key="8">
    <source>
        <dbReference type="EMBL" id="KAF8390194.1"/>
    </source>
</evidence>
<dbReference type="PANTHER" id="PTHR31621:SF11">
    <property type="entry name" value="PROTEIN DMP8-RELATED"/>
    <property type="match status" value="1"/>
</dbReference>
<feature type="compositionally biased region" description="Polar residues" evidence="6">
    <location>
        <begin position="1072"/>
        <end position="1082"/>
    </location>
</feature>
<feature type="region of interest" description="Disordered" evidence="6">
    <location>
        <begin position="1062"/>
        <end position="1082"/>
    </location>
</feature>
<evidence type="ECO:0000256" key="5">
    <source>
        <dbReference type="ARBA" id="ARBA00023136"/>
    </source>
</evidence>
<dbReference type="GO" id="GO:0005737">
    <property type="term" value="C:cytoplasm"/>
    <property type="evidence" value="ECO:0007669"/>
    <property type="project" value="UniProtKB-ARBA"/>
</dbReference>
<reference evidence="8 9" key="1">
    <citation type="submission" date="2020-04" db="EMBL/GenBank/DDBJ databases">
        <title>Plant Genome Project.</title>
        <authorList>
            <person name="Zhang R.-G."/>
        </authorList>
    </citation>
    <scope>NUCLEOTIDE SEQUENCE [LARGE SCALE GENOMIC DNA]</scope>
    <source>
        <strain evidence="8">YNK0</strain>
        <tissue evidence="8">Leaf</tissue>
    </source>
</reference>
<keyword evidence="5 7" id="KW-0472">Membrane</keyword>
<accession>A0A834YJF3</accession>
<feature type="compositionally biased region" description="Polar residues" evidence="6">
    <location>
        <begin position="988"/>
        <end position="1005"/>
    </location>
</feature>
<feature type="compositionally biased region" description="Basic and acidic residues" evidence="6">
    <location>
        <begin position="676"/>
        <end position="689"/>
    </location>
</feature>
<evidence type="ECO:0000256" key="1">
    <source>
        <dbReference type="ARBA" id="ARBA00004141"/>
    </source>
</evidence>
<name>A0A834YJF3_TETSI</name>